<feature type="domain" description="Protein kinase" evidence="1">
    <location>
        <begin position="8"/>
        <end position="279"/>
    </location>
</feature>
<gene>
    <name evidence="2" type="ORF">PPENT_87.1.T1160077</name>
</gene>
<protein>
    <recommendedName>
        <fullName evidence="1">Protein kinase domain-containing protein</fullName>
    </recommendedName>
</protein>
<dbReference type="SMART" id="SM00220">
    <property type="entry name" value="S_TKc"/>
    <property type="match status" value="1"/>
</dbReference>
<dbReference type="AlphaFoldDB" id="A0A8S1X9K0"/>
<reference evidence="2" key="1">
    <citation type="submission" date="2021-01" db="EMBL/GenBank/DDBJ databases">
        <authorList>
            <consortium name="Genoscope - CEA"/>
            <person name="William W."/>
        </authorList>
    </citation>
    <scope>NUCLEOTIDE SEQUENCE</scope>
</reference>
<dbReference type="GO" id="GO:0045944">
    <property type="term" value="P:positive regulation of transcription by RNA polymerase II"/>
    <property type="evidence" value="ECO:0007669"/>
    <property type="project" value="TreeGrafter"/>
</dbReference>
<proteinExistence type="predicted"/>
<dbReference type="PANTHER" id="PTHR46007">
    <property type="entry name" value="MEDIATOR OF RNA POLYMERASE II TRANSCRIPTION SUBUNIT 12"/>
    <property type="match status" value="1"/>
</dbReference>
<dbReference type="InterPro" id="IPR051647">
    <property type="entry name" value="Mediator_comp_sub12"/>
</dbReference>
<dbReference type="Pfam" id="PF00069">
    <property type="entry name" value="Pkinase"/>
    <property type="match status" value="1"/>
</dbReference>
<dbReference type="GO" id="GO:0004672">
    <property type="term" value="F:protein kinase activity"/>
    <property type="evidence" value="ECO:0007669"/>
    <property type="project" value="InterPro"/>
</dbReference>
<dbReference type="PROSITE" id="PS50011">
    <property type="entry name" value="PROTEIN_KINASE_DOM"/>
    <property type="match status" value="1"/>
</dbReference>
<name>A0A8S1X9K0_9CILI</name>
<organism evidence="2 3">
    <name type="scientific">Paramecium pentaurelia</name>
    <dbReference type="NCBI Taxonomy" id="43138"/>
    <lineage>
        <taxon>Eukaryota</taxon>
        <taxon>Sar</taxon>
        <taxon>Alveolata</taxon>
        <taxon>Ciliophora</taxon>
        <taxon>Intramacronucleata</taxon>
        <taxon>Oligohymenophorea</taxon>
        <taxon>Peniculida</taxon>
        <taxon>Parameciidae</taxon>
        <taxon>Paramecium</taxon>
    </lineage>
</organism>
<dbReference type="GO" id="GO:0005524">
    <property type="term" value="F:ATP binding"/>
    <property type="evidence" value="ECO:0007669"/>
    <property type="project" value="InterPro"/>
</dbReference>
<dbReference type="Proteomes" id="UP000689195">
    <property type="component" value="Unassembled WGS sequence"/>
</dbReference>
<sequence length="551" mass="65479">MNQFHLTQQNQITIQNPNNGTVYFLYNKRFTDHNLDRYEGEIKDTKSKILCDCLKQFSDQFMRCLDELISNPQENIIKYQDFFIDPYNKLLYVIYEYVDKESFLNYQLQNLKLDEKQKYKICNDVSKGIYYLHLISYRHRNINPENICFAEGQYKITHLNYVVHFVMKDKLDVVGNSCYWSQELLLNNDYNHTIDIFAFACVAFEIFTLQKLFTPQDDRQRIPVGKMQEFQKLPVKIQQFINLVIVQGQRDLKPFLENQAQLLENQKKQASQIGQQQFSFEINKKYNINNMHNINNNNNPNNINNLNNQTNLNTLNNQNNNLQPFQINQFRDQKRPSTVQNFNQAQFAQNKISNQPKQPDAIVQSSVPQQQVQFQSLQNQQHQNTFVPFQLQPQQDRQQQPIQRQITPLSTTDAKPKIPAFPNPINEIHQVPQMLNQQFQFNLNFSPPILLETSQNFHQKKSSYPNLNDYDQNQDIFKCQIDTSKEEREREQQKKNQIFNEVQKYVKVEQQQKLATDCYELNKQSQDLSIEEMLEKIIKKRVQDNLSLTIV</sequence>
<keyword evidence="3" id="KW-1185">Reference proteome</keyword>
<dbReference type="EMBL" id="CAJJDO010000116">
    <property type="protein sequence ID" value="CAD8197716.1"/>
    <property type="molecule type" value="Genomic_DNA"/>
</dbReference>
<dbReference type="GO" id="GO:0003713">
    <property type="term" value="F:transcription coactivator activity"/>
    <property type="evidence" value="ECO:0007669"/>
    <property type="project" value="TreeGrafter"/>
</dbReference>
<accession>A0A8S1X9K0</accession>
<evidence type="ECO:0000259" key="1">
    <source>
        <dbReference type="PROSITE" id="PS50011"/>
    </source>
</evidence>
<evidence type="ECO:0000313" key="2">
    <source>
        <dbReference type="EMBL" id="CAD8197716.1"/>
    </source>
</evidence>
<evidence type="ECO:0000313" key="3">
    <source>
        <dbReference type="Proteomes" id="UP000689195"/>
    </source>
</evidence>
<dbReference type="GO" id="GO:0016592">
    <property type="term" value="C:mediator complex"/>
    <property type="evidence" value="ECO:0007669"/>
    <property type="project" value="TreeGrafter"/>
</dbReference>
<comment type="caution">
    <text evidence="2">The sequence shown here is derived from an EMBL/GenBank/DDBJ whole genome shotgun (WGS) entry which is preliminary data.</text>
</comment>
<dbReference type="PANTHER" id="PTHR46007:SF11">
    <property type="entry name" value="MEDIATOR OF RNA POLYMERASE II TRANSCRIPTION SUBUNIT 12"/>
    <property type="match status" value="1"/>
</dbReference>
<dbReference type="InterPro" id="IPR000719">
    <property type="entry name" value="Prot_kinase_dom"/>
</dbReference>
<dbReference type="OrthoDB" id="312874at2759"/>
<dbReference type="CDD" id="cd00180">
    <property type="entry name" value="PKc"/>
    <property type="match status" value="1"/>
</dbReference>